<comment type="subcellular location">
    <subcellularLocation>
        <location evidence="1">Cell membrane</location>
        <topology evidence="1">Multi-pass membrane protein</topology>
    </subcellularLocation>
</comment>
<organism evidence="8 9">
    <name type="scientific">Solirubrobacter deserti</name>
    <dbReference type="NCBI Taxonomy" id="2282478"/>
    <lineage>
        <taxon>Bacteria</taxon>
        <taxon>Bacillati</taxon>
        <taxon>Actinomycetota</taxon>
        <taxon>Thermoleophilia</taxon>
        <taxon>Solirubrobacterales</taxon>
        <taxon>Solirubrobacteraceae</taxon>
        <taxon>Solirubrobacter</taxon>
    </lineage>
</organism>
<evidence type="ECO:0000256" key="3">
    <source>
        <dbReference type="ARBA" id="ARBA00022692"/>
    </source>
</evidence>
<reference evidence="8" key="1">
    <citation type="submission" date="2022-10" db="EMBL/GenBank/DDBJ databases">
        <title>The WGS of Solirubrobacter sp. CPCC 204708.</title>
        <authorList>
            <person name="Jiang Z."/>
        </authorList>
    </citation>
    <scope>NUCLEOTIDE SEQUENCE</scope>
    <source>
        <strain evidence="8">CPCC 204708</strain>
    </source>
</reference>
<evidence type="ECO:0000256" key="5">
    <source>
        <dbReference type="ARBA" id="ARBA00023136"/>
    </source>
</evidence>
<dbReference type="InterPro" id="IPR010432">
    <property type="entry name" value="RDD"/>
</dbReference>
<evidence type="ECO:0000256" key="4">
    <source>
        <dbReference type="ARBA" id="ARBA00022989"/>
    </source>
</evidence>
<dbReference type="Proteomes" id="UP001147700">
    <property type="component" value="Unassembled WGS sequence"/>
</dbReference>
<dbReference type="Pfam" id="PF06271">
    <property type="entry name" value="RDD"/>
    <property type="match status" value="1"/>
</dbReference>
<evidence type="ECO:0000259" key="7">
    <source>
        <dbReference type="Pfam" id="PF06271"/>
    </source>
</evidence>
<evidence type="ECO:0000256" key="2">
    <source>
        <dbReference type="ARBA" id="ARBA00022475"/>
    </source>
</evidence>
<evidence type="ECO:0000313" key="9">
    <source>
        <dbReference type="Proteomes" id="UP001147700"/>
    </source>
</evidence>
<keyword evidence="3 6" id="KW-0812">Transmembrane</keyword>
<keyword evidence="5 6" id="KW-0472">Membrane</keyword>
<dbReference type="InterPro" id="IPR051791">
    <property type="entry name" value="Pra-immunoreactive"/>
</dbReference>
<comment type="caution">
    <text evidence="8">The sequence shown here is derived from an EMBL/GenBank/DDBJ whole genome shotgun (WGS) entry which is preliminary data.</text>
</comment>
<feature type="domain" description="RDD" evidence="7">
    <location>
        <begin position="28"/>
        <end position="156"/>
    </location>
</feature>
<sequence>MSAQTPFPEGSSDWPYGAPQQTGARPFAGWWSRVAAQLIDSIIVSILPLILYFVVLSSNESAAGLVIGGASLVVGLVYYAVTIGRSGPNNGQTLGKQLLNIRIVRETGEPMSAGTAILRETLIKGILMSICVIVLILDYLAPLWDSRNQAWHDKIVNTLVVQA</sequence>
<gene>
    <name evidence="8" type="ORF">OJ962_23235</name>
</gene>
<feature type="transmembrane region" description="Helical" evidence="6">
    <location>
        <begin position="62"/>
        <end position="81"/>
    </location>
</feature>
<name>A0ABT4RPJ1_9ACTN</name>
<keyword evidence="4 6" id="KW-1133">Transmembrane helix</keyword>
<keyword evidence="2" id="KW-1003">Cell membrane</keyword>
<evidence type="ECO:0000313" key="8">
    <source>
        <dbReference type="EMBL" id="MDA0140431.1"/>
    </source>
</evidence>
<dbReference type="EMBL" id="JAPCID010000039">
    <property type="protein sequence ID" value="MDA0140431.1"/>
    <property type="molecule type" value="Genomic_DNA"/>
</dbReference>
<evidence type="ECO:0000256" key="1">
    <source>
        <dbReference type="ARBA" id="ARBA00004651"/>
    </source>
</evidence>
<feature type="transmembrane region" description="Helical" evidence="6">
    <location>
        <begin position="121"/>
        <end position="141"/>
    </location>
</feature>
<proteinExistence type="predicted"/>
<dbReference type="PANTHER" id="PTHR36115:SF4">
    <property type="entry name" value="MEMBRANE PROTEIN"/>
    <property type="match status" value="1"/>
</dbReference>
<feature type="transmembrane region" description="Helical" evidence="6">
    <location>
        <begin position="34"/>
        <end position="55"/>
    </location>
</feature>
<dbReference type="RefSeq" id="WP_202957587.1">
    <property type="nucleotide sequence ID" value="NZ_JAPCID010000039.1"/>
</dbReference>
<dbReference type="PANTHER" id="PTHR36115">
    <property type="entry name" value="PROLINE-RICH ANTIGEN HOMOLOG-RELATED"/>
    <property type="match status" value="1"/>
</dbReference>
<protein>
    <submittedName>
        <fullName evidence="8">RDD family protein</fullName>
    </submittedName>
</protein>
<keyword evidence="9" id="KW-1185">Reference proteome</keyword>
<evidence type="ECO:0000256" key="6">
    <source>
        <dbReference type="SAM" id="Phobius"/>
    </source>
</evidence>
<accession>A0ABT4RPJ1</accession>